<dbReference type="SUPFAM" id="SSF88697">
    <property type="entry name" value="PUA domain-like"/>
    <property type="match status" value="1"/>
</dbReference>
<keyword evidence="2" id="KW-1185">Reference proteome</keyword>
<dbReference type="EMBL" id="MT418680">
    <property type="protein sequence ID" value="QKF94837.1"/>
    <property type="molecule type" value="Genomic_DNA"/>
</dbReference>
<dbReference type="InterPro" id="IPR015947">
    <property type="entry name" value="PUA-like_sf"/>
</dbReference>
<accession>A0A7D3V9B4</accession>
<dbReference type="Proteomes" id="UP001162001">
    <property type="component" value="Segment"/>
</dbReference>
<reference evidence="1 2" key="1">
    <citation type="submission" date="2020-04" db="EMBL/GenBank/DDBJ databases">
        <title>Advantages and limits of metagenomic assembly and binning of a giant virus.</title>
        <authorList>
            <person name="Schulz F."/>
            <person name="Andreani J."/>
            <person name="Francis R."/>
            <person name="Boudjemaa H."/>
            <person name="Bou Khalil J.Y."/>
            <person name="Lee J."/>
            <person name="La Scola B."/>
            <person name="Woyke T."/>
        </authorList>
    </citation>
    <scope>NUCLEOTIDE SEQUENCE [LARGE SCALE GENOMIC DNA]</scope>
    <source>
        <strain evidence="1 2">FV1/VV64</strain>
    </source>
</reference>
<organism evidence="1 2">
    <name type="scientific">Fadolivirus FV1/VV64</name>
    <dbReference type="NCBI Taxonomy" id="3070911"/>
    <lineage>
        <taxon>Viruses</taxon>
        <taxon>Varidnaviria</taxon>
        <taxon>Bamfordvirae</taxon>
        <taxon>Nucleocytoviricota</taxon>
        <taxon>Megaviricetes</taxon>
        <taxon>Imitervirales</taxon>
        <taxon>Mimiviridae</taxon>
        <taxon>Klosneuvirinae</taxon>
        <taxon>Fadolivirus</taxon>
        <taxon>Fadolivirus algeromassiliense</taxon>
    </lineage>
</organism>
<name>A0A7D3V9B4_9VIRU</name>
<gene>
    <name evidence="1" type="ORF">Fadolivirus_1_1379</name>
</gene>
<evidence type="ECO:0000313" key="1">
    <source>
        <dbReference type="EMBL" id="QKF94837.1"/>
    </source>
</evidence>
<proteinExistence type="predicted"/>
<dbReference type="Gene3D" id="2.30.130.30">
    <property type="entry name" value="Hypothetical protein"/>
    <property type="match status" value="1"/>
</dbReference>
<protein>
    <submittedName>
        <fullName evidence="1">PUA-like superfamily</fullName>
    </submittedName>
</protein>
<sequence>MEPPFLSKPIQNPKETPYLDWIKSEEKEFEGRLQTKIGEWGLKKGLRIKFYNQENPDSWVLIEVTDLPTFPDFGAAFDVLGSKLIPGKTREQVVALYNGLFHDPDEDVETLNRKSEPSRMIQRHGVVAIGMKVITMRPI</sequence>
<evidence type="ECO:0000313" key="2">
    <source>
        <dbReference type="Proteomes" id="UP001162001"/>
    </source>
</evidence>